<accession>A0A2G5UY88</accession>
<dbReference type="OrthoDB" id="5875125at2759"/>
<reference evidence="3" key="1">
    <citation type="submission" date="2017-10" db="EMBL/GenBank/DDBJ databases">
        <title>Rapid genome shrinkage in a self-fertile nematode reveals novel sperm competition proteins.</title>
        <authorList>
            <person name="Yin D."/>
            <person name="Schwarz E.M."/>
            <person name="Thomas C.G."/>
            <person name="Felde R.L."/>
            <person name="Korf I.F."/>
            <person name="Cutter A.D."/>
            <person name="Schartner C.M."/>
            <person name="Ralston E.J."/>
            <person name="Meyer B.J."/>
            <person name="Haag E.S."/>
        </authorList>
    </citation>
    <scope>NUCLEOTIDE SEQUENCE [LARGE SCALE GENOMIC DNA]</scope>
    <source>
        <strain evidence="3">JU1422</strain>
    </source>
</reference>
<sequence length="224" mass="25502">MESDAVPLKTPQISIDVEDDRGAGTTASGSVSGSRPGSRPGSKPASRKPSGALAENFLPSQHHRNQWAHDQNRRNMSFEKSGNVTRNVSEDSRNLRFVPNDAPPRGARKKSHQKKGFHNIARRMTLTPEQLKKLPLKFVSNPYRSLDHRLLVLCVSRSRPLSSGSHRRTTNQPEQRLNDKERIKGDMGMERRILLPKEKLLYRRLRVWLSMDSPELQVFFISSF</sequence>
<keyword evidence="3" id="KW-1185">Reference proteome</keyword>
<evidence type="ECO:0000313" key="3">
    <source>
        <dbReference type="Proteomes" id="UP000230233"/>
    </source>
</evidence>
<dbReference type="STRING" id="1611254.A0A2G5UY88"/>
<feature type="region of interest" description="Disordered" evidence="1">
    <location>
        <begin position="160"/>
        <end position="180"/>
    </location>
</feature>
<gene>
    <name evidence="2" type="primary">Cnig_chr_II.g4660</name>
    <name evidence="2" type="ORF">B9Z55_004660</name>
</gene>
<dbReference type="EMBL" id="PDUG01000002">
    <property type="protein sequence ID" value="PIC44216.1"/>
    <property type="molecule type" value="Genomic_DNA"/>
</dbReference>
<comment type="caution">
    <text evidence="2">The sequence shown here is derived from an EMBL/GenBank/DDBJ whole genome shotgun (WGS) entry which is preliminary data.</text>
</comment>
<dbReference type="AlphaFoldDB" id="A0A2G5UY88"/>
<evidence type="ECO:0000256" key="1">
    <source>
        <dbReference type="SAM" id="MobiDB-lite"/>
    </source>
</evidence>
<evidence type="ECO:0000313" key="2">
    <source>
        <dbReference type="EMBL" id="PIC44216.1"/>
    </source>
</evidence>
<organism evidence="2 3">
    <name type="scientific">Caenorhabditis nigoni</name>
    <dbReference type="NCBI Taxonomy" id="1611254"/>
    <lineage>
        <taxon>Eukaryota</taxon>
        <taxon>Metazoa</taxon>
        <taxon>Ecdysozoa</taxon>
        <taxon>Nematoda</taxon>
        <taxon>Chromadorea</taxon>
        <taxon>Rhabditida</taxon>
        <taxon>Rhabditina</taxon>
        <taxon>Rhabditomorpha</taxon>
        <taxon>Rhabditoidea</taxon>
        <taxon>Rhabditidae</taxon>
        <taxon>Peloderinae</taxon>
        <taxon>Caenorhabditis</taxon>
    </lineage>
</organism>
<feature type="region of interest" description="Disordered" evidence="1">
    <location>
        <begin position="1"/>
        <end position="115"/>
    </location>
</feature>
<feature type="compositionally biased region" description="Polar residues" evidence="1">
    <location>
        <begin position="160"/>
        <end position="175"/>
    </location>
</feature>
<proteinExistence type="predicted"/>
<protein>
    <submittedName>
        <fullName evidence="2">Uncharacterized protein</fullName>
    </submittedName>
</protein>
<feature type="compositionally biased region" description="Basic residues" evidence="1">
    <location>
        <begin position="106"/>
        <end position="115"/>
    </location>
</feature>
<dbReference type="Proteomes" id="UP000230233">
    <property type="component" value="Chromosome II"/>
</dbReference>
<feature type="compositionally biased region" description="Polar residues" evidence="1">
    <location>
        <begin position="78"/>
        <end position="87"/>
    </location>
</feature>
<name>A0A2G5UY88_9PELO</name>
<feature type="compositionally biased region" description="Low complexity" evidence="1">
    <location>
        <begin position="23"/>
        <end position="44"/>
    </location>
</feature>